<dbReference type="RefSeq" id="WP_086816279.1">
    <property type="nucleotide sequence ID" value="NZ_BJMM01000006.1"/>
</dbReference>
<accession>A0A4Y3QVS3</accession>
<protein>
    <submittedName>
        <fullName evidence="6">Transcriptional regulator</fullName>
    </submittedName>
</protein>
<dbReference type="AlphaFoldDB" id="A0A4Y3QVS3"/>
<dbReference type="Pfam" id="PF00392">
    <property type="entry name" value="GntR"/>
    <property type="match status" value="1"/>
</dbReference>
<dbReference type="PANTHER" id="PTHR43537">
    <property type="entry name" value="TRANSCRIPTIONAL REGULATOR, GNTR FAMILY"/>
    <property type="match status" value="1"/>
</dbReference>
<dbReference type="SUPFAM" id="SSF48008">
    <property type="entry name" value="GntR ligand-binding domain-like"/>
    <property type="match status" value="1"/>
</dbReference>
<evidence type="ECO:0000256" key="2">
    <source>
        <dbReference type="ARBA" id="ARBA00023125"/>
    </source>
</evidence>
<keyword evidence="1" id="KW-0805">Transcription regulation</keyword>
<gene>
    <name evidence="6" type="ORF">SCA03_16000</name>
</gene>
<dbReference type="PANTHER" id="PTHR43537:SF5">
    <property type="entry name" value="UXU OPERON TRANSCRIPTIONAL REGULATOR"/>
    <property type="match status" value="1"/>
</dbReference>
<evidence type="ECO:0000313" key="6">
    <source>
        <dbReference type="EMBL" id="GEB49049.1"/>
    </source>
</evidence>
<proteinExistence type="predicted"/>
<dbReference type="GO" id="GO:0003700">
    <property type="term" value="F:DNA-binding transcription factor activity"/>
    <property type="evidence" value="ECO:0007669"/>
    <property type="project" value="InterPro"/>
</dbReference>
<name>A0A4Y3QVS3_STRCI</name>
<evidence type="ECO:0000256" key="1">
    <source>
        <dbReference type="ARBA" id="ARBA00023015"/>
    </source>
</evidence>
<dbReference type="Proteomes" id="UP000319210">
    <property type="component" value="Unassembled WGS sequence"/>
</dbReference>
<dbReference type="Gene3D" id="1.20.120.530">
    <property type="entry name" value="GntR ligand-binding domain-like"/>
    <property type="match status" value="1"/>
</dbReference>
<dbReference type="CDD" id="cd07377">
    <property type="entry name" value="WHTH_GntR"/>
    <property type="match status" value="1"/>
</dbReference>
<dbReference type="InterPro" id="IPR000524">
    <property type="entry name" value="Tscrpt_reg_HTH_GntR"/>
</dbReference>
<evidence type="ECO:0000256" key="3">
    <source>
        <dbReference type="ARBA" id="ARBA00023163"/>
    </source>
</evidence>
<evidence type="ECO:0000256" key="4">
    <source>
        <dbReference type="SAM" id="MobiDB-lite"/>
    </source>
</evidence>
<organism evidence="6 7">
    <name type="scientific">Streptomyces cacaoi</name>
    <dbReference type="NCBI Taxonomy" id="1898"/>
    <lineage>
        <taxon>Bacteria</taxon>
        <taxon>Bacillati</taxon>
        <taxon>Actinomycetota</taxon>
        <taxon>Actinomycetes</taxon>
        <taxon>Kitasatosporales</taxon>
        <taxon>Streptomycetaceae</taxon>
        <taxon>Streptomyces</taxon>
    </lineage>
</organism>
<feature type="domain" description="HTH gntR-type" evidence="5">
    <location>
        <begin position="40"/>
        <end position="110"/>
    </location>
</feature>
<dbReference type="SUPFAM" id="SSF46785">
    <property type="entry name" value="Winged helix' DNA-binding domain"/>
    <property type="match status" value="1"/>
</dbReference>
<feature type="region of interest" description="Disordered" evidence="4">
    <location>
        <begin position="1"/>
        <end position="37"/>
    </location>
</feature>
<evidence type="ECO:0000259" key="5">
    <source>
        <dbReference type="PROSITE" id="PS50949"/>
    </source>
</evidence>
<keyword evidence="3" id="KW-0804">Transcription</keyword>
<dbReference type="PROSITE" id="PS50949">
    <property type="entry name" value="HTH_GNTR"/>
    <property type="match status" value="1"/>
</dbReference>
<dbReference type="SMART" id="SM00345">
    <property type="entry name" value="HTH_GNTR"/>
    <property type="match status" value="1"/>
</dbReference>
<dbReference type="Gene3D" id="1.10.10.10">
    <property type="entry name" value="Winged helix-like DNA-binding domain superfamily/Winged helix DNA-binding domain"/>
    <property type="match status" value="1"/>
</dbReference>
<evidence type="ECO:0000313" key="7">
    <source>
        <dbReference type="Proteomes" id="UP000319210"/>
    </source>
</evidence>
<dbReference type="InterPro" id="IPR036388">
    <property type="entry name" value="WH-like_DNA-bd_sf"/>
</dbReference>
<keyword evidence="7" id="KW-1185">Reference proteome</keyword>
<comment type="caution">
    <text evidence="6">The sequence shown here is derived from an EMBL/GenBank/DDBJ whole genome shotgun (WGS) entry which is preliminary data.</text>
</comment>
<dbReference type="SMART" id="SM00895">
    <property type="entry name" value="FCD"/>
    <property type="match status" value="1"/>
</dbReference>
<dbReference type="EMBL" id="BJMM01000006">
    <property type="protein sequence ID" value="GEB49049.1"/>
    <property type="molecule type" value="Genomic_DNA"/>
</dbReference>
<reference evidence="6 7" key="1">
    <citation type="submission" date="2019-06" db="EMBL/GenBank/DDBJ databases">
        <title>Whole genome shotgun sequence of Streptomyces cacaoi subsp. cacaoi NBRC 12748.</title>
        <authorList>
            <person name="Hosoyama A."/>
            <person name="Uohara A."/>
            <person name="Ohji S."/>
            <person name="Ichikawa N."/>
        </authorList>
    </citation>
    <scope>NUCLEOTIDE SEQUENCE [LARGE SCALE GENOMIC DNA]</scope>
    <source>
        <strain evidence="6 7">NBRC 12748</strain>
    </source>
</reference>
<dbReference type="GO" id="GO:0003677">
    <property type="term" value="F:DNA binding"/>
    <property type="evidence" value="ECO:0007669"/>
    <property type="project" value="UniProtKB-KW"/>
</dbReference>
<dbReference type="Pfam" id="PF07729">
    <property type="entry name" value="FCD"/>
    <property type="match status" value="1"/>
</dbReference>
<sequence>MEQAEEPAPVTRSGTPGPGAFPSVGPEGRAPGGLGPLQVPSAVDHVADRLLTAIALGEFSVGERLPTERELAEILAVGRPTVRAAIARLHDIGCLEVVRGRSGGHYVRSGWQRESGPAVRRTLLPHWERTKKLLDARCLLESLIARTAAERRDDEDSARITRALEEYTEAADSGDGARIRTSDAMLHRAVARAAKNEPLAVYGHQLLQEISAGFPIEPYGGNLTERALTEHRALVRAVLEGDQEEAGRVAAHHFTITEQTLSAVLERSTDA</sequence>
<keyword evidence="2" id="KW-0238">DNA-binding</keyword>
<dbReference type="OrthoDB" id="4535513at2"/>
<dbReference type="InterPro" id="IPR036390">
    <property type="entry name" value="WH_DNA-bd_sf"/>
</dbReference>
<dbReference type="InterPro" id="IPR011711">
    <property type="entry name" value="GntR_C"/>
</dbReference>
<dbReference type="PRINTS" id="PR00035">
    <property type="entry name" value="HTHGNTR"/>
</dbReference>
<dbReference type="InterPro" id="IPR008920">
    <property type="entry name" value="TF_FadR/GntR_C"/>
</dbReference>